<keyword evidence="2" id="KW-1185">Reference proteome</keyword>
<accession>A0A401PBT4</accession>
<protein>
    <submittedName>
        <fullName evidence="1">Uncharacterized protein</fullName>
    </submittedName>
</protein>
<dbReference type="AlphaFoldDB" id="A0A401PBT4"/>
<gene>
    <name evidence="1" type="ORF">scyTo_0008617</name>
</gene>
<proteinExistence type="predicted"/>
<dbReference type="Proteomes" id="UP000288216">
    <property type="component" value="Unassembled WGS sequence"/>
</dbReference>
<evidence type="ECO:0000313" key="1">
    <source>
        <dbReference type="EMBL" id="GCB70569.1"/>
    </source>
</evidence>
<sequence>MVAYGRLVARAFLGGSVRQSERREYRLITASFGFGKDLRKGSGTRAKGSGYGDDACFVATHRLADVLDSPQEHWVLTFELPSIGLGKYPKDVLENPLLELPRFHWGSVYEGQRDPKPFPPVLSAANKVFHCTLLGLSSLSHMCCTLSTRGAAFGDSTVI</sequence>
<evidence type="ECO:0000313" key="2">
    <source>
        <dbReference type="Proteomes" id="UP000288216"/>
    </source>
</evidence>
<organism evidence="1 2">
    <name type="scientific">Scyliorhinus torazame</name>
    <name type="common">Cloudy catshark</name>
    <name type="synonym">Catulus torazame</name>
    <dbReference type="NCBI Taxonomy" id="75743"/>
    <lineage>
        <taxon>Eukaryota</taxon>
        <taxon>Metazoa</taxon>
        <taxon>Chordata</taxon>
        <taxon>Craniata</taxon>
        <taxon>Vertebrata</taxon>
        <taxon>Chondrichthyes</taxon>
        <taxon>Elasmobranchii</taxon>
        <taxon>Galeomorphii</taxon>
        <taxon>Galeoidea</taxon>
        <taxon>Carcharhiniformes</taxon>
        <taxon>Scyliorhinidae</taxon>
        <taxon>Scyliorhinus</taxon>
    </lineage>
</organism>
<comment type="caution">
    <text evidence="1">The sequence shown here is derived from an EMBL/GenBank/DDBJ whole genome shotgun (WGS) entry which is preliminary data.</text>
</comment>
<dbReference type="STRING" id="75743.A0A401PBT4"/>
<dbReference type="EMBL" id="BFAA01003336">
    <property type="protein sequence ID" value="GCB70569.1"/>
    <property type="molecule type" value="Genomic_DNA"/>
</dbReference>
<name>A0A401PBT4_SCYTO</name>
<reference evidence="1 2" key="1">
    <citation type="journal article" date="2018" name="Nat. Ecol. Evol.">
        <title>Shark genomes provide insights into elasmobranch evolution and the origin of vertebrates.</title>
        <authorList>
            <person name="Hara Y"/>
            <person name="Yamaguchi K"/>
            <person name="Onimaru K"/>
            <person name="Kadota M"/>
            <person name="Koyanagi M"/>
            <person name="Keeley SD"/>
            <person name="Tatsumi K"/>
            <person name="Tanaka K"/>
            <person name="Motone F"/>
            <person name="Kageyama Y"/>
            <person name="Nozu R"/>
            <person name="Adachi N"/>
            <person name="Nishimura O"/>
            <person name="Nakagawa R"/>
            <person name="Tanegashima C"/>
            <person name="Kiyatake I"/>
            <person name="Matsumoto R"/>
            <person name="Murakumo K"/>
            <person name="Nishida K"/>
            <person name="Terakita A"/>
            <person name="Kuratani S"/>
            <person name="Sato K"/>
            <person name="Hyodo S Kuraku.S."/>
        </authorList>
    </citation>
    <scope>NUCLEOTIDE SEQUENCE [LARGE SCALE GENOMIC DNA]</scope>
</reference>